<reference evidence="3" key="1">
    <citation type="journal article" date="2024" name="Algal Res.">
        <title>Biochemical, toxicological and genomic investigation of a high-biomass producing Limnothrix strain isolated from Italian shallow drinking water reservoir.</title>
        <authorList>
            <person name="Simonazzi M."/>
            <person name="Shishido T.K."/>
            <person name="Delbaje E."/>
            <person name="Wahlsten M."/>
            <person name="Fewer D.P."/>
            <person name="Sivonen K."/>
            <person name="Pezzolesi L."/>
            <person name="Pistocchi R."/>
        </authorList>
    </citation>
    <scope>NUCLEOTIDE SEQUENCE [LARGE SCALE GENOMIC DNA]</scope>
    <source>
        <strain evidence="3">LRLZ20PSL1</strain>
    </source>
</reference>
<protein>
    <recommendedName>
        <fullName evidence="1">vWA-MoxR associated protein N-terminal HTH domain-containing protein</fullName>
    </recommendedName>
</protein>
<name>A0ABW7CAX1_9CYAN</name>
<keyword evidence="3" id="KW-1185">Reference proteome</keyword>
<dbReference type="Proteomes" id="UP001604335">
    <property type="component" value="Unassembled WGS sequence"/>
</dbReference>
<evidence type="ECO:0000259" key="1">
    <source>
        <dbReference type="Pfam" id="PF26355"/>
    </source>
</evidence>
<feature type="domain" description="vWA-MoxR associated protein N-terminal HTH" evidence="1">
    <location>
        <begin position="1"/>
        <end position="83"/>
    </location>
</feature>
<proteinExistence type="predicted"/>
<dbReference type="RefSeq" id="WP_393011526.1">
    <property type="nucleotide sequence ID" value="NZ_JAZAQF010000034.1"/>
</dbReference>
<accession>A0ABW7CAX1</accession>
<dbReference type="Pfam" id="PF26355">
    <property type="entry name" value="HTH_VMAP-M9"/>
    <property type="match status" value="1"/>
</dbReference>
<sequence length="159" mass="17740">MDIQKVLCFLDDLILDRTGQHLDDVQLGVIEGVLKRQKYSEIAQALNCTEGYAKDTGYELWKILSDIFQEEVSKNNLKTVLLRKGMIYNSIINIGDNNTAGSVHACGEEDESQDFQRGQKIAKLEAVKRLRSMGLTDQQISIALDLPIADVQGVPSTQK</sequence>
<comment type="caution">
    <text evidence="2">The sequence shown here is derived from an EMBL/GenBank/DDBJ whole genome shotgun (WGS) entry which is preliminary data.</text>
</comment>
<evidence type="ECO:0000313" key="3">
    <source>
        <dbReference type="Proteomes" id="UP001604335"/>
    </source>
</evidence>
<gene>
    <name evidence="2" type="ORF">VPK24_06565</name>
</gene>
<organism evidence="2 3">
    <name type="scientific">Limnothrix redekei LRLZ20PSL1</name>
    <dbReference type="NCBI Taxonomy" id="3112953"/>
    <lineage>
        <taxon>Bacteria</taxon>
        <taxon>Bacillati</taxon>
        <taxon>Cyanobacteriota</taxon>
        <taxon>Cyanophyceae</taxon>
        <taxon>Pseudanabaenales</taxon>
        <taxon>Pseudanabaenaceae</taxon>
        <taxon>Limnothrix</taxon>
    </lineage>
</organism>
<dbReference type="EMBL" id="JAZAQF010000034">
    <property type="protein sequence ID" value="MFG3817295.1"/>
    <property type="molecule type" value="Genomic_DNA"/>
</dbReference>
<dbReference type="InterPro" id="IPR058651">
    <property type="entry name" value="HTH_VMAP-M9"/>
</dbReference>
<evidence type="ECO:0000313" key="2">
    <source>
        <dbReference type="EMBL" id="MFG3817295.1"/>
    </source>
</evidence>